<dbReference type="AlphaFoldDB" id="A0ABD7HLI7"/>
<reference evidence="1 2" key="1">
    <citation type="submission" date="2018-08" db="EMBL/GenBank/DDBJ databases">
        <title>Linezolid Resistance in Mycobacterium abscessus: MIC Distribution and Comprehensive Investigation of Resistance Mechanisms.</title>
        <authorList>
            <person name="Ye M."/>
            <person name="Xu L."/>
            <person name="Zou Y."/>
            <person name="Li B."/>
            <person name="Guo Q."/>
            <person name="Zhang Y."/>
            <person name="Zhan M."/>
            <person name="Xu B."/>
            <person name="Yu F."/>
            <person name="Zhang Z."/>
            <person name="Chu H."/>
        </authorList>
    </citation>
    <scope>NUCLEOTIDE SEQUENCE [LARGE SCALE GENOMIC DNA]</scope>
    <source>
        <strain evidence="1 2">G143</strain>
    </source>
</reference>
<accession>A0ABD7HLI7</accession>
<protein>
    <submittedName>
        <fullName evidence="1">Uncharacterized protein</fullName>
    </submittedName>
</protein>
<name>A0ABD7HLI7_9MYCO</name>
<organism evidence="1 2">
    <name type="scientific">Mycobacteroides abscessus</name>
    <dbReference type="NCBI Taxonomy" id="36809"/>
    <lineage>
        <taxon>Bacteria</taxon>
        <taxon>Bacillati</taxon>
        <taxon>Actinomycetota</taxon>
        <taxon>Actinomycetes</taxon>
        <taxon>Mycobacteriales</taxon>
        <taxon>Mycobacteriaceae</taxon>
        <taxon>Mycobacteroides</taxon>
    </lineage>
</organism>
<evidence type="ECO:0000313" key="2">
    <source>
        <dbReference type="Proteomes" id="UP000284557"/>
    </source>
</evidence>
<sequence length="406" mass="44285">MFYDPIKFYTDGAGVYLGSRNADLLSYSRILVIACANEGEARQVFDALNSDSVAGRIAAANATLVQAADRWEFGPESDSVRERAIEGTRALIDDLLRQPMAKRDSAPVPAAVSTVDVGAAIKEMRTEWNASLDSRCRRQFEGKYLAALVAVLLTTWPIEGGLRRARRECKRRDRVVQLLRDRPSRHLNGHEPPQPLGWADVKGSWRSKLTGTSRKMAAAVRVCAPTYGQADKCWAAIGIAARAVHAAMRLPVWREGEVDLVGHHVDLEAQLVGFTRAALDLAAAVNRVDSEKPRGYAANIAALRQLYEASMPALEEAWAALVERLEALLVYTGKISEMQQLRDQGARAPRLEALQRAADGLVEVNAAHALGAAELRNAAVFADEYLQSRRDAHAILGGDSPPDSSS</sequence>
<gene>
    <name evidence="1" type="ORF">D2E76_15825</name>
</gene>
<proteinExistence type="predicted"/>
<comment type="caution">
    <text evidence="1">The sequence shown here is derived from an EMBL/GenBank/DDBJ whole genome shotgun (WGS) entry which is preliminary data.</text>
</comment>
<dbReference type="Proteomes" id="UP000284557">
    <property type="component" value="Unassembled WGS sequence"/>
</dbReference>
<dbReference type="RefSeq" id="WP_119596386.1">
    <property type="nucleotide sequence ID" value="NZ_QXBN01000012.1"/>
</dbReference>
<evidence type="ECO:0000313" key="1">
    <source>
        <dbReference type="EMBL" id="RIT36729.1"/>
    </source>
</evidence>
<dbReference type="EMBL" id="QXBN01000012">
    <property type="protein sequence ID" value="RIT36729.1"/>
    <property type="molecule type" value="Genomic_DNA"/>
</dbReference>